<keyword evidence="3" id="KW-1185">Reference proteome</keyword>
<evidence type="ECO:0000256" key="1">
    <source>
        <dbReference type="SAM" id="MobiDB-lite"/>
    </source>
</evidence>
<gene>
    <name evidence="2" type="ORF">ACH4GP_19185</name>
</gene>
<protein>
    <recommendedName>
        <fullName evidence="4">Secreted protein</fullName>
    </recommendedName>
</protein>
<reference evidence="2 3" key="1">
    <citation type="submission" date="2024-10" db="EMBL/GenBank/DDBJ databases">
        <title>The Natural Products Discovery Center: Release of the First 8490 Sequenced Strains for Exploring Actinobacteria Biosynthetic Diversity.</title>
        <authorList>
            <person name="Kalkreuter E."/>
            <person name="Kautsar S.A."/>
            <person name="Yang D."/>
            <person name="Bader C.D."/>
            <person name="Teijaro C.N."/>
            <person name="Fluegel L."/>
            <person name="Davis C.M."/>
            <person name="Simpson J.R."/>
            <person name="Lauterbach L."/>
            <person name="Steele A.D."/>
            <person name="Gui C."/>
            <person name="Meng S."/>
            <person name="Li G."/>
            <person name="Viehrig K."/>
            <person name="Ye F."/>
            <person name="Su P."/>
            <person name="Kiefer A.F."/>
            <person name="Nichols A."/>
            <person name="Cepeda A.J."/>
            <person name="Yan W."/>
            <person name="Fan B."/>
            <person name="Jiang Y."/>
            <person name="Adhikari A."/>
            <person name="Zheng C.-J."/>
            <person name="Schuster L."/>
            <person name="Cowan T.M."/>
            <person name="Smanski M.J."/>
            <person name="Chevrette M.G."/>
            <person name="De Carvalho L.P.S."/>
            <person name="Shen B."/>
        </authorList>
    </citation>
    <scope>NUCLEOTIDE SEQUENCE [LARGE SCALE GENOMIC DNA]</scope>
    <source>
        <strain evidence="2 3">NPDC018013</strain>
    </source>
</reference>
<evidence type="ECO:0000313" key="3">
    <source>
        <dbReference type="Proteomes" id="UP001610990"/>
    </source>
</evidence>
<evidence type="ECO:0008006" key="4">
    <source>
        <dbReference type="Google" id="ProtNLM"/>
    </source>
</evidence>
<name>A0ABW7REM2_9ACTN</name>
<feature type="region of interest" description="Disordered" evidence="1">
    <location>
        <begin position="39"/>
        <end position="82"/>
    </location>
</feature>
<dbReference type="EMBL" id="JBIRGH010000010">
    <property type="protein sequence ID" value="MFH8586501.1"/>
    <property type="molecule type" value="Genomic_DNA"/>
</dbReference>
<sequence>MNTAMAVAIAVTAAPLLITGLNRLVFQDNARYTLFPFTSSSRKSSRISFRQVSHPGRRQDPISEQLPTQCGSASAAGKKESGTTDVAPHLFFVVAERGVTC</sequence>
<feature type="compositionally biased region" description="Low complexity" evidence="1">
    <location>
        <begin position="39"/>
        <end position="50"/>
    </location>
</feature>
<organism evidence="2 3">
    <name type="scientific">Streptomyces celluloflavus</name>
    <dbReference type="NCBI Taxonomy" id="58344"/>
    <lineage>
        <taxon>Bacteria</taxon>
        <taxon>Bacillati</taxon>
        <taxon>Actinomycetota</taxon>
        <taxon>Actinomycetes</taxon>
        <taxon>Kitasatosporales</taxon>
        <taxon>Streptomycetaceae</taxon>
        <taxon>Streptomyces</taxon>
    </lineage>
</organism>
<comment type="caution">
    <text evidence="2">The sequence shown here is derived from an EMBL/GenBank/DDBJ whole genome shotgun (WGS) entry which is preliminary data.</text>
</comment>
<evidence type="ECO:0000313" key="2">
    <source>
        <dbReference type="EMBL" id="MFH8586501.1"/>
    </source>
</evidence>
<proteinExistence type="predicted"/>
<accession>A0ABW7REM2</accession>
<dbReference type="RefSeq" id="WP_397673528.1">
    <property type="nucleotide sequence ID" value="NZ_JBIRGH010000010.1"/>
</dbReference>
<dbReference type="Proteomes" id="UP001610990">
    <property type="component" value="Unassembled WGS sequence"/>
</dbReference>